<keyword evidence="8" id="KW-1185">Reference proteome</keyword>
<keyword evidence="3 5" id="KW-1133">Transmembrane helix</keyword>
<evidence type="ECO:0000313" key="8">
    <source>
        <dbReference type="Proteomes" id="UP000222564"/>
    </source>
</evidence>
<dbReference type="Proteomes" id="UP000222564">
    <property type="component" value="Unassembled WGS sequence"/>
</dbReference>
<sequence>MGQWKQQAKKIKRDVYALYFAYRDQRVPWYAKVFIACVVAYAFSPIDLVPDFIPVLGYLDDLVLIPLGVALALKMIPAPVMEESRDKAERLLKEKPKNWVAGAIILLIWVSLLALILAWVTKFAKFA</sequence>
<name>A0A2C6MG55_9FIRM</name>
<feature type="transmembrane region" description="Helical" evidence="5">
    <location>
        <begin position="29"/>
        <end position="46"/>
    </location>
</feature>
<comment type="caution">
    <text evidence="7">The sequence shown here is derived from an EMBL/GenBank/DDBJ whole genome shotgun (WGS) entry which is preliminary data.</text>
</comment>
<keyword evidence="4 5" id="KW-0472">Membrane</keyword>
<dbReference type="EMBL" id="AWQQ01000049">
    <property type="protein sequence ID" value="PHJ38423.1"/>
    <property type="molecule type" value="Genomic_DNA"/>
</dbReference>
<dbReference type="AlphaFoldDB" id="A0A2C6MG55"/>
<gene>
    <name evidence="7" type="ORF">P378_09515</name>
</gene>
<dbReference type="GO" id="GO:0012505">
    <property type="term" value="C:endomembrane system"/>
    <property type="evidence" value="ECO:0007669"/>
    <property type="project" value="UniProtKB-SubCell"/>
</dbReference>
<accession>A0A2C6MG55</accession>
<comment type="subcellular location">
    <subcellularLocation>
        <location evidence="1">Endomembrane system</location>
        <topology evidence="1">Multi-pass membrane protein</topology>
    </subcellularLocation>
</comment>
<evidence type="ECO:0000256" key="2">
    <source>
        <dbReference type="ARBA" id="ARBA00022692"/>
    </source>
</evidence>
<evidence type="ECO:0000313" key="7">
    <source>
        <dbReference type="EMBL" id="PHJ38423.1"/>
    </source>
</evidence>
<proteinExistence type="predicted"/>
<evidence type="ECO:0000259" key="6">
    <source>
        <dbReference type="Pfam" id="PF06803"/>
    </source>
</evidence>
<protein>
    <recommendedName>
        <fullName evidence="6">DUF1232 domain-containing protein</fullName>
    </recommendedName>
</protein>
<feature type="transmembrane region" description="Helical" evidence="5">
    <location>
        <begin position="52"/>
        <end position="77"/>
    </location>
</feature>
<dbReference type="InterPro" id="IPR010652">
    <property type="entry name" value="DUF1232"/>
</dbReference>
<evidence type="ECO:0000256" key="5">
    <source>
        <dbReference type="SAM" id="Phobius"/>
    </source>
</evidence>
<evidence type="ECO:0000256" key="1">
    <source>
        <dbReference type="ARBA" id="ARBA00004127"/>
    </source>
</evidence>
<feature type="transmembrane region" description="Helical" evidence="5">
    <location>
        <begin position="98"/>
        <end position="120"/>
    </location>
</feature>
<dbReference type="Pfam" id="PF06803">
    <property type="entry name" value="DUF1232"/>
    <property type="match status" value="1"/>
</dbReference>
<evidence type="ECO:0000256" key="4">
    <source>
        <dbReference type="ARBA" id="ARBA00023136"/>
    </source>
</evidence>
<reference evidence="7 8" key="1">
    <citation type="submission" date="2013-09" db="EMBL/GenBank/DDBJ databases">
        <title>Biodegradation of hydrocarbons in the deep terrestrial subsurface : characterization of a microbial consortium composed of two Desulfotomaculum species originating from a deep geological formation.</title>
        <authorList>
            <person name="Aullo T."/>
            <person name="Berlendis S."/>
            <person name="Lascourreges J.-F."/>
            <person name="Dessort D."/>
            <person name="Saint-Laurent S."/>
            <person name="Schraauwers B."/>
            <person name="Mas J."/>
            <person name="Magot M."/>
            <person name="Ranchou-Peyruse A."/>
        </authorList>
    </citation>
    <scope>NUCLEOTIDE SEQUENCE [LARGE SCALE GENOMIC DNA]</scope>
    <source>
        <strain evidence="7 8">Bs107</strain>
    </source>
</reference>
<feature type="domain" description="DUF1232" evidence="6">
    <location>
        <begin position="31"/>
        <end position="67"/>
    </location>
</feature>
<keyword evidence="2 5" id="KW-0812">Transmembrane</keyword>
<evidence type="ECO:0000256" key="3">
    <source>
        <dbReference type="ARBA" id="ARBA00022989"/>
    </source>
</evidence>
<organism evidence="7 8">
    <name type="scientific">Desulforamulus profundi</name>
    <dbReference type="NCBI Taxonomy" id="1383067"/>
    <lineage>
        <taxon>Bacteria</taxon>
        <taxon>Bacillati</taxon>
        <taxon>Bacillota</taxon>
        <taxon>Clostridia</taxon>
        <taxon>Eubacteriales</taxon>
        <taxon>Peptococcaceae</taxon>
        <taxon>Desulforamulus</taxon>
    </lineage>
</organism>